<dbReference type="CDD" id="cd10234">
    <property type="entry name" value="ASKHA_NBD_HSP70_DnaK-like"/>
    <property type="match status" value="1"/>
</dbReference>
<dbReference type="InterPro" id="IPR029047">
    <property type="entry name" value="HSP70_peptide-bd_sf"/>
</dbReference>
<evidence type="ECO:0000256" key="2">
    <source>
        <dbReference type="ARBA" id="ARBA00014415"/>
    </source>
</evidence>
<dbReference type="PROSITE" id="PS00297">
    <property type="entry name" value="HSP70_1"/>
    <property type="match status" value="1"/>
</dbReference>
<dbReference type="SUPFAM" id="SSF53067">
    <property type="entry name" value="Actin-like ATPase domain"/>
    <property type="match status" value="2"/>
</dbReference>
<dbReference type="Pfam" id="PF00012">
    <property type="entry name" value="HSP70"/>
    <property type="match status" value="1"/>
</dbReference>
<protein>
    <recommendedName>
        <fullName evidence="2 7">Chaperone protein DnaK</fullName>
    </recommendedName>
    <alternativeName>
        <fullName evidence="7">HSP70</fullName>
    </alternativeName>
    <alternativeName>
        <fullName evidence="7">Heat shock 70 kDa protein</fullName>
    </alternativeName>
    <alternativeName>
        <fullName evidence="7">Heat shock protein 70</fullName>
    </alternativeName>
</protein>
<feature type="compositionally biased region" description="Low complexity" evidence="10">
    <location>
        <begin position="601"/>
        <end position="617"/>
    </location>
</feature>
<dbReference type="Gene3D" id="3.30.420.40">
    <property type="match status" value="2"/>
</dbReference>
<organism evidence="11 12">
    <name type="scientific">Vibrio cidicii</name>
    <dbReference type="NCBI Taxonomy" id="1763883"/>
    <lineage>
        <taxon>Bacteria</taxon>
        <taxon>Pseudomonadati</taxon>
        <taxon>Pseudomonadota</taxon>
        <taxon>Gammaproteobacteria</taxon>
        <taxon>Vibrionales</taxon>
        <taxon>Vibrionaceae</taxon>
        <taxon>Vibrio</taxon>
    </lineage>
</organism>
<feature type="compositionally biased region" description="Acidic residues" evidence="10">
    <location>
        <begin position="621"/>
        <end position="636"/>
    </location>
</feature>
<proteinExistence type="evidence at transcript level"/>
<dbReference type="Gene3D" id="1.20.1270.10">
    <property type="match status" value="1"/>
</dbReference>
<dbReference type="NCBIfam" id="NF001413">
    <property type="entry name" value="PRK00290.1"/>
    <property type="match status" value="1"/>
</dbReference>
<reference evidence="11 12" key="1">
    <citation type="submission" date="2015-12" db="EMBL/GenBank/DDBJ databases">
        <authorList>
            <person name="Tarr C.L."/>
            <person name="Gladney L.M."/>
        </authorList>
    </citation>
    <scope>NUCLEOTIDE SEQUENCE [LARGE SCALE GENOMIC DNA]</scope>
    <source>
        <strain evidence="11 12">1048-83</strain>
    </source>
</reference>
<evidence type="ECO:0000256" key="4">
    <source>
        <dbReference type="ARBA" id="ARBA00022741"/>
    </source>
</evidence>
<dbReference type="NCBIfam" id="TIGR02350">
    <property type="entry name" value="prok_dnaK"/>
    <property type="match status" value="1"/>
</dbReference>
<keyword evidence="12" id="KW-1185">Reference proteome</keyword>
<feature type="coiled-coil region" evidence="9">
    <location>
        <begin position="561"/>
        <end position="600"/>
    </location>
</feature>
<name>A0ABR5W353_9VIBR</name>
<evidence type="ECO:0000256" key="8">
    <source>
        <dbReference type="RuleBase" id="RU003322"/>
    </source>
</evidence>
<sequence length="636" mass="68777">MGKIIGIDLGTTNSCVAVLDGDKPRVIENAEGERTTPSVIAYTDGETLVGQPAKRQAVTNPENTLFAIKRLIGRRFEDEEVQRDIEIMPYKIVKADNGDAWVEAKGQKMAAPQISAEVLKKMKKTAEDFLGEAVTGAVITVPAYFNDAQRQATKDAGRIAGLEVKRIINEPTAAALAYGLDKQGGDRTIAVYDLGGGTFDISIIEIDEVEGEKTFEVLATNGDTHLGGEDFDNRLINYLVAEFKKEQGIDLKKDPLAMQRVKEAAEKAKIELSSTTQTDVNLPYVTADATGPKHMNIKVTRAKLESLVEDLVQRSLEPLKVALADADLSVGDITDVILVGGQTRMPMVQAKVTEFFGKEPRRDVNPDEAVAVGAAVQGGVLAGDVKDVLLLDVTPLSLGIETMGGVMTKLVEKNTTIPTKANQVFSTAEDNQSAVTIHVLQGERKQAMYNKSLGQFNLEGINPAPRGMPQIEVTFDLDADGILHVSAKDKQTGKEQKITIQASGGLSDAEIEKMVQEAEANKEADKKFEELATARNQADQIIHGTRKQVEEAGEALPADEKAKIETAIEELEQARKGEDKEAIEAKIQALMAAAQKLMEIAQQQAQAQQGSADAGAKSQEDDVVDAEFEEVKDDKK</sequence>
<dbReference type="EMBL" id="LOBP01000133">
    <property type="protein sequence ID" value="KYN86992.1"/>
    <property type="molecule type" value="Genomic_DNA"/>
</dbReference>
<feature type="region of interest" description="Disordered" evidence="10">
    <location>
        <begin position="600"/>
        <end position="636"/>
    </location>
</feature>
<keyword evidence="6 7" id="KW-0346">Stress response</keyword>
<evidence type="ECO:0000313" key="12">
    <source>
        <dbReference type="Proteomes" id="UP000075609"/>
    </source>
</evidence>
<dbReference type="RefSeq" id="WP_061895124.1">
    <property type="nucleotide sequence ID" value="NZ_CAXYEW010000011.1"/>
</dbReference>
<dbReference type="GeneID" id="95679318"/>
<evidence type="ECO:0000256" key="6">
    <source>
        <dbReference type="ARBA" id="ARBA00023016"/>
    </source>
</evidence>
<keyword evidence="7" id="KW-0143">Chaperone</keyword>
<dbReference type="SUPFAM" id="SSF100920">
    <property type="entry name" value="Heat shock protein 70kD (HSP70), peptide-binding domain"/>
    <property type="match status" value="1"/>
</dbReference>
<evidence type="ECO:0000256" key="3">
    <source>
        <dbReference type="ARBA" id="ARBA00022553"/>
    </source>
</evidence>
<evidence type="ECO:0000313" key="11">
    <source>
        <dbReference type="EMBL" id="KYN86992.1"/>
    </source>
</evidence>
<accession>A0ABR5W353</accession>
<evidence type="ECO:0000256" key="9">
    <source>
        <dbReference type="SAM" id="Coils"/>
    </source>
</evidence>
<keyword evidence="4 7" id="KW-0547">Nucleotide-binding</keyword>
<dbReference type="PANTHER" id="PTHR19375">
    <property type="entry name" value="HEAT SHOCK PROTEIN 70KDA"/>
    <property type="match status" value="1"/>
</dbReference>
<dbReference type="Gene3D" id="2.60.34.10">
    <property type="entry name" value="Substrate Binding Domain Of DNAk, Chain A, domain 1"/>
    <property type="match status" value="1"/>
</dbReference>
<feature type="modified residue" description="Phosphothreonine; by autocatalysis" evidence="7">
    <location>
        <position position="198"/>
    </location>
</feature>
<dbReference type="InterPro" id="IPR043129">
    <property type="entry name" value="ATPase_NBD"/>
</dbReference>
<evidence type="ECO:0000256" key="5">
    <source>
        <dbReference type="ARBA" id="ARBA00022840"/>
    </source>
</evidence>
<dbReference type="Gene3D" id="3.90.640.10">
    <property type="entry name" value="Actin, Chain A, domain 4"/>
    <property type="match status" value="1"/>
</dbReference>
<evidence type="ECO:0000256" key="7">
    <source>
        <dbReference type="HAMAP-Rule" id="MF_00332"/>
    </source>
</evidence>
<dbReference type="PRINTS" id="PR00301">
    <property type="entry name" value="HEATSHOCK70"/>
</dbReference>
<dbReference type="InterPro" id="IPR018181">
    <property type="entry name" value="Heat_shock_70_CS"/>
</dbReference>
<comment type="caution">
    <text evidence="11">The sequence shown here is derived from an EMBL/GenBank/DDBJ whole genome shotgun (WGS) entry which is preliminary data.</text>
</comment>
<dbReference type="PROSITE" id="PS00329">
    <property type="entry name" value="HSP70_2"/>
    <property type="match status" value="1"/>
</dbReference>
<dbReference type="NCBIfam" id="NF003520">
    <property type="entry name" value="PRK05183.1"/>
    <property type="match status" value="1"/>
</dbReference>
<dbReference type="InterPro" id="IPR029048">
    <property type="entry name" value="HSP70_C_sf"/>
</dbReference>
<keyword evidence="3 7" id="KW-0597">Phosphoprotein</keyword>
<comment type="similarity">
    <text evidence="1 7 8">Belongs to the heat shock protein 70 family.</text>
</comment>
<gene>
    <name evidence="7" type="primary">dnaK</name>
    <name evidence="11" type="ORF">ATY35_12755</name>
</gene>
<dbReference type="InterPro" id="IPR013126">
    <property type="entry name" value="Hsp_70_fam"/>
</dbReference>
<evidence type="ECO:0000256" key="1">
    <source>
        <dbReference type="ARBA" id="ARBA00007381"/>
    </source>
</evidence>
<keyword evidence="9" id="KW-0175">Coiled coil</keyword>
<dbReference type="Proteomes" id="UP000075609">
    <property type="component" value="Unassembled WGS sequence"/>
</dbReference>
<dbReference type="InterPro" id="IPR012725">
    <property type="entry name" value="Chaperone_DnaK"/>
</dbReference>
<dbReference type="PROSITE" id="PS01036">
    <property type="entry name" value="HSP70_3"/>
    <property type="match status" value="1"/>
</dbReference>
<dbReference type="HAMAP" id="MF_00332">
    <property type="entry name" value="DnaK"/>
    <property type="match status" value="1"/>
</dbReference>
<comment type="function">
    <text evidence="7">Acts as a chaperone.</text>
</comment>
<keyword evidence="5 7" id="KW-0067">ATP-binding</keyword>
<comment type="induction">
    <text evidence="7">By stress conditions e.g. heat shock.</text>
</comment>
<evidence type="ECO:0000256" key="10">
    <source>
        <dbReference type="SAM" id="MobiDB-lite"/>
    </source>
</evidence>
<dbReference type="SUPFAM" id="SSF100934">
    <property type="entry name" value="Heat shock protein 70kD (HSP70), C-terminal subdomain"/>
    <property type="match status" value="1"/>
</dbReference>